<evidence type="ECO:0000256" key="1">
    <source>
        <dbReference type="ARBA" id="ARBA00004651"/>
    </source>
</evidence>
<sequence length="1054" mass="109150">MVTCAVLAVLTAAALVAQAWALATLLASVAAGHTDQVGGPLALAAAAVLARAVLSWATETAAARAAAGAKEELRARALDRALDLGPEWIAERGSAELTVLSTKGLDALDAYFTKYLPALVTAAVVPALVGACILVADPTSALLIALTVPLIPLFAALIGKFTEHRAARAADATARLSGYLLELVRALPVLTAFRRAPAQAEAVRKVGEQHRKATGATLRVAFLSAFALETVATLSVALVAVDIGLRLVAGSLGLATGLLVLILAPECYLPLRAAGAAFHASEDGVEAVRRVAEIGTRDHEGTAEAGTGAIVVRGLGVRRRDRLAPEDLSFTLRPGQIHRLDSPSGAGKSTTLAVLLGFVRPDAGQVTVDGVDLSTVDLSTWRRQLAWMPQRPVFSADTVRAELDLIGGDILGAASRVSAEPLVDRPLAELSTGERQRVALVRALLRIEQGARWLLLDEPTAHLDPATAARVMSVITEVAASGVGVLLATHRIADQDQPAPPTAPVLAASRPSTGQVRARVRDLVSWRLLAGAALGVAAVGCGIALTATAAWLIARAAQQPPILTLSVAIVAVRTFGLGKGVLRYVERLVTHDAAFRLGGELRVRLWQAVVRLGPARTTALRRTDGVQRLVDDTDAVRDLVPRVLIPPLVGGLVAIGAVVLESAVLPAAGLALGIGLLVAGVAGPAVALLVERRASTALAAGRRDVAAKVLVLFDAAADLIAYGTHRLRRSELAAADSALAATARRQAFGAGAAGAVVTAAIGAATVACAWLAASAVAAGQLDPVLAPLVVLVPLAAAEAVAGLPVAAQQWGALRSAHQRVTELLGDRPERDRPDMGLRDAPVPGEHLHLHEVTARWPGAGAPALTGVTLGPIRPGTHVAVVGPSGAGKSTLLALLLGFLPAEQGELRLPGRVSWCPQEPQLVSTTIRENLRLGDPAASDQALREALVAAELPGWAHRLDVVLGAGGATVSGGEAQRLALARALLRAEHADLVLLDEPTAHLDEPTARVLLDRLRDRLAGRTVVHVTHRPEEAELADLVIEVSLGTIRVREREAA</sequence>
<gene>
    <name evidence="11" type="ORF">BC739_006328</name>
</gene>
<feature type="signal peptide" evidence="8">
    <location>
        <begin position="1"/>
        <end position="19"/>
    </location>
</feature>
<dbReference type="CDD" id="cd03228">
    <property type="entry name" value="ABCC_MRP_Like"/>
    <property type="match status" value="1"/>
</dbReference>
<keyword evidence="12" id="KW-1185">Reference proteome</keyword>
<proteinExistence type="predicted"/>
<dbReference type="Gene3D" id="3.40.50.300">
    <property type="entry name" value="P-loop containing nucleotide triphosphate hydrolases"/>
    <property type="match status" value="2"/>
</dbReference>
<feature type="transmembrane region" description="Helical" evidence="7">
    <location>
        <begin position="220"/>
        <end position="241"/>
    </location>
</feature>
<dbReference type="SUPFAM" id="SSF52540">
    <property type="entry name" value="P-loop containing nucleoside triphosphate hydrolases"/>
    <property type="match status" value="2"/>
</dbReference>
<accession>A0ABR6BQB9</accession>
<dbReference type="InterPro" id="IPR017871">
    <property type="entry name" value="ABC_transporter-like_CS"/>
</dbReference>
<evidence type="ECO:0000313" key="11">
    <source>
        <dbReference type="EMBL" id="MBA8929110.1"/>
    </source>
</evidence>
<feature type="transmembrane region" description="Helical" evidence="7">
    <location>
        <begin position="670"/>
        <end position="690"/>
    </location>
</feature>
<dbReference type="InterPro" id="IPR003439">
    <property type="entry name" value="ABC_transporter-like_ATP-bd"/>
</dbReference>
<evidence type="ECO:0000256" key="4">
    <source>
        <dbReference type="ARBA" id="ARBA00022840"/>
    </source>
</evidence>
<dbReference type="NCBIfam" id="TIGR02857">
    <property type="entry name" value="CydD"/>
    <property type="match status" value="1"/>
</dbReference>
<evidence type="ECO:0000256" key="8">
    <source>
        <dbReference type="SAM" id="SignalP"/>
    </source>
</evidence>
<dbReference type="InterPro" id="IPR003593">
    <property type="entry name" value="AAA+_ATPase"/>
</dbReference>
<name>A0ABR6BQB9_9PSEU</name>
<dbReference type="InterPro" id="IPR011527">
    <property type="entry name" value="ABC1_TM_dom"/>
</dbReference>
<dbReference type="Proteomes" id="UP000517916">
    <property type="component" value="Unassembled WGS sequence"/>
</dbReference>
<dbReference type="InterPro" id="IPR014216">
    <property type="entry name" value="ABC_transptr_CydD"/>
</dbReference>
<evidence type="ECO:0000256" key="5">
    <source>
        <dbReference type="ARBA" id="ARBA00022989"/>
    </source>
</evidence>
<feature type="transmembrane region" description="Helical" evidence="7">
    <location>
        <begin position="643"/>
        <end position="664"/>
    </location>
</feature>
<dbReference type="SMART" id="SM00382">
    <property type="entry name" value="AAA"/>
    <property type="match status" value="2"/>
</dbReference>
<dbReference type="PROSITE" id="PS50929">
    <property type="entry name" value="ABC_TM1F"/>
    <property type="match status" value="2"/>
</dbReference>
<keyword evidence="5 7" id="KW-1133">Transmembrane helix</keyword>
<feature type="domain" description="ABC transporter" evidence="9">
    <location>
        <begin position="847"/>
        <end position="1053"/>
    </location>
</feature>
<feature type="transmembrane region" description="Helical" evidence="7">
    <location>
        <begin position="37"/>
        <end position="54"/>
    </location>
</feature>
<feature type="domain" description="ABC transmembrane type-1" evidence="10">
    <location>
        <begin position="529"/>
        <end position="783"/>
    </location>
</feature>
<comment type="subcellular location">
    <subcellularLocation>
        <location evidence="1">Cell membrane</location>
        <topology evidence="1">Multi-pass membrane protein</topology>
    </subcellularLocation>
</comment>
<keyword evidence="2 7" id="KW-0812">Transmembrane</keyword>
<dbReference type="InterPro" id="IPR039421">
    <property type="entry name" value="Type_1_exporter"/>
</dbReference>
<evidence type="ECO:0000313" key="12">
    <source>
        <dbReference type="Proteomes" id="UP000517916"/>
    </source>
</evidence>
<protein>
    <submittedName>
        <fullName evidence="11">Thiol reductant ABC exporter CydD subunit/thiol reductant ABC exporter CydC subunit</fullName>
    </submittedName>
</protein>
<dbReference type="Pfam" id="PF00664">
    <property type="entry name" value="ABC_membrane"/>
    <property type="match status" value="1"/>
</dbReference>
<dbReference type="EMBL" id="JACJID010000005">
    <property type="protein sequence ID" value="MBA8929110.1"/>
    <property type="molecule type" value="Genomic_DNA"/>
</dbReference>
<feature type="transmembrane region" description="Helical" evidence="7">
    <location>
        <begin position="528"/>
        <end position="554"/>
    </location>
</feature>
<dbReference type="PROSITE" id="PS00211">
    <property type="entry name" value="ABC_TRANSPORTER_1"/>
    <property type="match status" value="1"/>
</dbReference>
<feature type="transmembrane region" description="Helical" evidence="7">
    <location>
        <begin position="560"/>
        <end position="578"/>
    </location>
</feature>
<dbReference type="InterPro" id="IPR027417">
    <property type="entry name" value="P-loop_NTPase"/>
</dbReference>
<dbReference type="InterPro" id="IPR036640">
    <property type="entry name" value="ABC1_TM_sf"/>
</dbReference>
<evidence type="ECO:0000256" key="6">
    <source>
        <dbReference type="ARBA" id="ARBA00023136"/>
    </source>
</evidence>
<organism evidence="11 12">
    <name type="scientific">Kutzneria viridogrisea</name>
    <dbReference type="NCBI Taxonomy" id="47990"/>
    <lineage>
        <taxon>Bacteria</taxon>
        <taxon>Bacillati</taxon>
        <taxon>Actinomycetota</taxon>
        <taxon>Actinomycetes</taxon>
        <taxon>Pseudonocardiales</taxon>
        <taxon>Pseudonocardiaceae</taxon>
        <taxon>Kutzneria</taxon>
    </lineage>
</organism>
<keyword evidence="8" id="KW-0732">Signal</keyword>
<evidence type="ECO:0000259" key="10">
    <source>
        <dbReference type="PROSITE" id="PS50929"/>
    </source>
</evidence>
<keyword evidence="4" id="KW-0067">ATP-binding</keyword>
<feature type="chain" id="PRO_5046421898" evidence="8">
    <location>
        <begin position="20"/>
        <end position="1054"/>
    </location>
</feature>
<feature type="transmembrane region" description="Helical" evidence="7">
    <location>
        <begin position="115"/>
        <end position="136"/>
    </location>
</feature>
<keyword evidence="6 7" id="KW-0472">Membrane</keyword>
<dbReference type="NCBIfam" id="TIGR02868">
    <property type="entry name" value="CydC"/>
    <property type="match status" value="1"/>
</dbReference>
<feature type="transmembrane region" description="Helical" evidence="7">
    <location>
        <begin position="784"/>
        <end position="807"/>
    </location>
</feature>
<feature type="transmembrane region" description="Helical" evidence="7">
    <location>
        <begin position="747"/>
        <end position="772"/>
    </location>
</feature>
<dbReference type="PANTHER" id="PTHR24221:SF590">
    <property type="entry name" value="COMPONENT LINKED WITH THE ASSEMBLY OF CYTOCHROME' TRANSPORT TRANSMEMBRANE ATP-BINDING PROTEIN ABC TRANSPORTER CYDD-RELATED"/>
    <property type="match status" value="1"/>
</dbReference>
<evidence type="ECO:0000256" key="2">
    <source>
        <dbReference type="ARBA" id="ARBA00022692"/>
    </source>
</evidence>
<dbReference type="PANTHER" id="PTHR24221">
    <property type="entry name" value="ATP-BINDING CASSETTE SUB-FAMILY B"/>
    <property type="match status" value="1"/>
</dbReference>
<dbReference type="PROSITE" id="PS50893">
    <property type="entry name" value="ABC_TRANSPORTER_2"/>
    <property type="match status" value="2"/>
</dbReference>
<evidence type="ECO:0000256" key="3">
    <source>
        <dbReference type="ARBA" id="ARBA00022741"/>
    </source>
</evidence>
<dbReference type="SUPFAM" id="SSF90123">
    <property type="entry name" value="ABC transporter transmembrane region"/>
    <property type="match status" value="2"/>
</dbReference>
<feature type="domain" description="ABC transporter" evidence="9">
    <location>
        <begin position="310"/>
        <end position="532"/>
    </location>
</feature>
<reference evidence="11 12" key="1">
    <citation type="submission" date="2020-08" db="EMBL/GenBank/DDBJ databases">
        <title>Genomic Encyclopedia of Archaeal and Bacterial Type Strains, Phase II (KMG-II): from individual species to whole genera.</title>
        <authorList>
            <person name="Goeker M."/>
        </authorList>
    </citation>
    <scope>NUCLEOTIDE SEQUENCE [LARGE SCALE GENOMIC DNA]</scope>
    <source>
        <strain evidence="11 12">DSM 43850</strain>
    </source>
</reference>
<keyword evidence="3" id="KW-0547">Nucleotide-binding</keyword>
<dbReference type="CDD" id="cd18584">
    <property type="entry name" value="ABC_6TM_AarD_CydD"/>
    <property type="match status" value="1"/>
</dbReference>
<feature type="transmembrane region" description="Helical" evidence="7">
    <location>
        <begin position="142"/>
        <end position="159"/>
    </location>
</feature>
<feature type="transmembrane region" description="Helical" evidence="7">
    <location>
        <begin position="247"/>
        <end position="264"/>
    </location>
</feature>
<feature type="domain" description="ABC transmembrane type-1" evidence="10">
    <location>
        <begin position="2"/>
        <end position="283"/>
    </location>
</feature>
<dbReference type="InterPro" id="IPR014223">
    <property type="entry name" value="ABC_CydC/D"/>
</dbReference>
<dbReference type="Pfam" id="PF00005">
    <property type="entry name" value="ABC_tran"/>
    <property type="match status" value="2"/>
</dbReference>
<evidence type="ECO:0000256" key="7">
    <source>
        <dbReference type="SAM" id="Phobius"/>
    </source>
</evidence>
<comment type="caution">
    <text evidence="11">The sequence shown here is derived from an EMBL/GenBank/DDBJ whole genome shotgun (WGS) entry which is preliminary data.</text>
</comment>
<evidence type="ECO:0000259" key="9">
    <source>
        <dbReference type="PROSITE" id="PS50893"/>
    </source>
</evidence>
<dbReference type="Gene3D" id="1.20.1560.10">
    <property type="entry name" value="ABC transporter type 1, transmembrane domain"/>
    <property type="match status" value="2"/>
</dbReference>